<dbReference type="SMART" id="SM00419">
    <property type="entry name" value="HTH_CRP"/>
    <property type="match status" value="1"/>
</dbReference>
<dbReference type="Gene3D" id="1.10.10.10">
    <property type="entry name" value="Winged helix-like DNA-binding domain superfamily/Winged helix DNA-binding domain"/>
    <property type="match status" value="1"/>
</dbReference>
<dbReference type="PANTHER" id="PTHR24567:SF68">
    <property type="entry name" value="DNA-BINDING TRANSCRIPTIONAL DUAL REGULATOR CRP"/>
    <property type="match status" value="1"/>
</dbReference>
<dbReference type="EMBL" id="QUZK01000018">
    <property type="protein sequence ID" value="RFF31533.1"/>
    <property type="molecule type" value="Genomic_DNA"/>
</dbReference>
<accession>A0A3E1KAP7</accession>
<name>A0A3E1KAP7_9GAMM</name>
<dbReference type="InterPro" id="IPR050397">
    <property type="entry name" value="Env_Response_Regulators"/>
</dbReference>
<dbReference type="CDD" id="cd00092">
    <property type="entry name" value="HTH_CRP"/>
    <property type="match status" value="1"/>
</dbReference>
<keyword evidence="1" id="KW-0805">Transcription regulation</keyword>
<dbReference type="InterPro" id="IPR036390">
    <property type="entry name" value="WH_DNA-bd_sf"/>
</dbReference>
<dbReference type="Gene3D" id="2.60.120.10">
    <property type="entry name" value="Jelly Rolls"/>
    <property type="match status" value="1"/>
</dbReference>
<gene>
    <name evidence="5" type="ORF">DZC52_04015</name>
</gene>
<evidence type="ECO:0000256" key="2">
    <source>
        <dbReference type="ARBA" id="ARBA00023125"/>
    </source>
</evidence>
<evidence type="ECO:0000313" key="5">
    <source>
        <dbReference type="EMBL" id="RFF31533.1"/>
    </source>
</evidence>
<comment type="caution">
    <text evidence="5">The sequence shown here is derived from an EMBL/GenBank/DDBJ whole genome shotgun (WGS) entry which is preliminary data.</text>
</comment>
<dbReference type="InterPro" id="IPR036388">
    <property type="entry name" value="WH-like_DNA-bd_sf"/>
</dbReference>
<protein>
    <submittedName>
        <fullName evidence="5">Crp/Fnr family transcriptional regulator</fullName>
    </submittedName>
</protein>
<dbReference type="GO" id="GO:0005829">
    <property type="term" value="C:cytosol"/>
    <property type="evidence" value="ECO:0007669"/>
    <property type="project" value="TreeGrafter"/>
</dbReference>
<reference evidence="5 6" key="1">
    <citation type="submission" date="2018-08" db="EMBL/GenBank/DDBJ databases">
        <title>Wenzhouxiangella salilacus sp. nov., a novel bacterium isolated from a saline lake in Xinjiang Province, China.</title>
        <authorList>
            <person name="Han S."/>
        </authorList>
    </citation>
    <scope>NUCLEOTIDE SEQUENCE [LARGE SCALE GENOMIC DNA]</scope>
    <source>
        <strain evidence="5 6">XDB06</strain>
    </source>
</reference>
<keyword evidence="3" id="KW-0804">Transcription</keyword>
<sequence>MSRESCIVAQFRRHADLSDQEVELLTALEKDVRDFPAGSVLSEAGMEAGSFFSLHSGWACATRLLSDGQRQVLDIFLAGQVMGLRDIGFSHTQTELTALTEVRACPFPAKYLDEIFERSPRLARIFFLKLVRENALLTERIINIGRRPAAQRLAHFLLEMKVRLHAADPEFELPLNQNVIADALGISTVHVSRTLSQLKEEGLVRVGQNRVTIDDLDGLVALSGFDPAYLE</sequence>
<dbReference type="InterPro" id="IPR018490">
    <property type="entry name" value="cNMP-bd_dom_sf"/>
</dbReference>
<keyword evidence="6" id="KW-1185">Reference proteome</keyword>
<dbReference type="PROSITE" id="PS51063">
    <property type="entry name" value="HTH_CRP_2"/>
    <property type="match status" value="1"/>
</dbReference>
<dbReference type="GO" id="GO:0003700">
    <property type="term" value="F:DNA-binding transcription factor activity"/>
    <property type="evidence" value="ECO:0007669"/>
    <property type="project" value="TreeGrafter"/>
</dbReference>
<dbReference type="AlphaFoldDB" id="A0A3E1KAP7"/>
<dbReference type="SUPFAM" id="SSF51206">
    <property type="entry name" value="cAMP-binding domain-like"/>
    <property type="match status" value="1"/>
</dbReference>
<feature type="domain" description="HTH crp-type" evidence="4">
    <location>
        <begin position="147"/>
        <end position="217"/>
    </location>
</feature>
<dbReference type="GO" id="GO:0003677">
    <property type="term" value="F:DNA binding"/>
    <property type="evidence" value="ECO:0007669"/>
    <property type="project" value="UniProtKB-KW"/>
</dbReference>
<dbReference type="OrthoDB" id="9126850at2"/>
<organism evidence="5 6">
    <name type="scientific">Wenzhouxiangella sediminis</name>
    <dbReference type="NCBI Taxonomy" id="1792836"/>
    <lineage>
        <taxon>Bacteria</taxon>
        <taxon>Pseudomonadati</taxon>
        <taxon>Pseudomonadota</taxon>
        <taxon>Gammaproteobacteria</taxon>
        <taxon>Chromatiales</taxon>
        <taxon>Wenzhouxiangellaceae</taxon>
        <taxon>Wenzhouxiangella</taxon>
    </lineage>
</organism>
<proteinExistence type="predicted"/>
<evidence type="ECO:0000256" key="1">
    <source>
        <dbReference type="ARBA" id="ARBA00023015"/>
    </source>
</evidence>
<dbReference type="CDD" id="cd00038">
    <property type="entry name" value="CAP_ED"/>
    <property type="match status" value="1"/>
</dbReference>
<dbReference type="PANTHER" id="PTHR24567">
    <property type="entry name" value="CRP FAMILY TRANSCRIPTIONAL REGULATORY PROTEIN"/>
    <property type="match status" value="1"/>
</dbReference>
<evidence type="ECO:0000259" key="4">
    <source>
        <dbReference type="PROSITE" id="PS51063"/>
    </source>
</evidence>
<dbReference type="Pfam" id="PF13545">
    <property type="entry name" value="HTH_Crp_2"/>
    <property type="match status" value="1"/>
</dbReference>
<dbReference type="InterPro" id="IPR014710">
    <property type="entry name" value="RmlC-like_jellyroll"/>
</dbReference>
<dbReference type="InterPro" id="IPR012318">
    <property type="entry name" value="HTH_CRP"/>
</dbReference>
<dbReference type="InterPro" id="IPR000595">
    <property type="entry name" value="cNMP-bd_dom"/>
</dbReference>
<keyword evidence="2" id="KW-0238">DNA-binding</keyword>
<dbReference type="SUPFAM" id="SSF46785">
    <property type="entry name" value="Winged helix' DNA-binding domain"/>
    <property type="match status" value="1"/>
</dbReference>
<dbReference type="Proteomes" id="UP000260351">
    <property type="component" value="Unassembled WGS sequence"/>
</dbReference>
<evidence type="ECO:0000256" key="3">
    <source>
        <dbReference type="ARBA" id="ARBA00023163"/>
    </source>
</evidence>
<evidence type="ECO:0000313" key="6">
    <source>
        <dbReference type="Proteomes" id="UP000260351"/>
    </source>
</evidence>
<dbReference type="Pfam" id="PF00027">
    <property type="entry name" value="cNMP_binding"/>
    <property type="match status" value="1"/>
</dbReference>